<gene>
    <name evidence="2" type="ORF">KKC1_00890</name>
</gene>
<feature type="domain" description="LysM" evidence="1">
    <location>
        <begin position="85"/>
        <end position="129"/>
    </location>
</feature>
<dbReference type="InterPro" id="IPR018392">
    <property type="entry name" value="LysM"/>
</dbReference>
<keyword evidence="3" id="KW-1185">Reference proteome</keyword>
<evidence type="ECO:0000313" key="2">
    <source>
        <dbReference type="EMBL" id="GAW90927.1"/>
    </source>
</evidence>
<dbReference type="RefSeq" id="WP_088552540.1">
    <property type="nucleotide sequence ID" value="NZ_BDGJ01000002.1"/>
</dbReference>
<dbReference type="InterPro" id="IPR036779">
    <property type="entry name" value="LysM_dom_sf"/>
</dbReference>
<name>A0A1Z5HNG9_9FIRM</name>
<proteinExistence type="predicted"/>
<dbReference type="Gene3D" id="3.10.350.10">
    <property type="entry name" value="LysM domain"/>
    <property type="match status" value="4"/>
</dbReference>
<comment type="caution">
    <text evidence="2">The sequence shown here is derived from an EMBL/GenBank/DDBJ whole genome shotgun (WGS) entry which is preliminary data.</text>
</comment>
<organism evidence="2 3">
    <name type="scientific">Calderihabitans maritimus</name>
    <dbReference type="NCBI Taxonomy" id="1246530"/>
    <lineage>
        <taxon>Bacteria</taxon>
        <taxon>Bacillati</taxon>
        <taxon>Bacillota</taxon>
        <taxon>Clostridia</taxon>
        <taxon>Neomoorellales</taxon>
        <taxon>Calderihabitantaceae</taxon>
        <taxon>Calderihabitans</taxon>
    </lineage>
</organism>
<dbReference type="GO" id="GO:0008932">
    <property type="term" value="F:lytic endotransglycosylase activity"/>
    <property type="evidence" value="ECO:0007669"/>
    <property type="project" value="TreeGrafter"/>
</dbReference>
<accession>A0A1Z5HNG9</accession>
<dbReference type="AlphaFoldDB" id="A0A1Z5HNG9"/>
<dbReference type="CDD" id="cd00118">
    <property type="entry name" value="LysM"/>
    <property type="match status" value="4"/>
</dbReference>
<feature type="domain" description="LysM" evidence="1">
    <location>
        <begin position="39"/>
        <end position="82"/>
    </location>
</feature>
<dbReference type="PANTHER" id="PTHR33734:SF22">
    <property type="entry name" value="MEMBRANE-BOUND LYTIC MUREIN TRANSGLYCOSYLASE D"/>
    <property type="match status" value="1"/>
</dbReference>
<feature type="domain" description="LysM" evidence="1">
    <location>
        <begin position="199"/>
        <end position="243"/>
    </location>
</feature>
<sequence length="389" mass="43379">MKGKKVLATVVIGGFLAFSPWLLKAEAAGEPVTEFQKGVVHEVQPGESLWKISQKYGVSVDQIRRQNSLSSDVILFGQKLLIVPANYTVQDGDTPWLISQRFNIPLEQILNLNGLNSGDVIYPGQKLLLLNPNLVHTVQEGDTPWLISRQYNVSLEELLAVNGLQETSVIYPGQELIVPVSGPEPDAALEAQEPYVTYTTHTVQPGDTLWNVSIQYGIPMQELMEVNNLDESTVLYPGQELTIPVHHIPVKPTVSPRHGELLDWWTEAQYLWPIGREATIIDFYTGKSWRMRRTFGAAHADVEPLTAEDTAIMKSVWGGEWSWTPRPVLVVVNGRRIAASASAMPHSVEKILDNDFPGHSDIHFLNSRRHKDNTISESHQKNVHIAAGQ</sequence>
<reference evidence="3" key="1">
    <citation type="journal article" date="2017" name="Appl. Environ. Microbiol.">
        <title>Genomic analysis of Calderihabitans maritimus KKC1, a thermophilic hydrogenogenic carboxydotrophic bacterium isolated from marine sediment.</title>
        <authorList>
            <person name="Omae K."/>
            <person name="Yoneda Y."/>
            <person name="Fukuyama Y."/>
            <person name="Yoshida T."/>
            <person name="Sako Y."/>
        </authorList>
    </citation>
    <scope>NUCLEOTIDE SEQUENCE [LARGE SCALE GENOMIC DNA]</scope>
    <source>
        <strain evidence="3">KKC1</strain>
    </source>
</reference>
<dbReference type="Pfam" id="PF01476">
    <property type="entry name" value="LysM"/>
    <property type="match status" value="4"/>
</dbReference>
<dbReference type="OrthoDB" id="9808890at2"/>
<dbReference type="SUPFAM" id="SSF54106">
    <property type="entry name" value="LysM domain"/>
    <property type="match status" value="4"/>
</dbReference>
<evidence type="ECO:0000313" key="3">
    <source>
        <dbReference type="Proteomes" id="UP000197032"/>
    </source>
</evidence>
<dbReference type="SMART" id="SM00257">
    <property type="entry name" value="LysM"/>
    <property type="match status" value="4"/>
</dbReference>
<dbReference type="Proteomes" id="UP000197032">
    <property type="component" value="Unassembled WGS sequence"/>
</dbReference>
<dbReference type="EMBL" id="BDGJ01000002">
    <property type="protein sequence ID" value="GAW90927.1"/>
    <property type="molecule type" value="Genomic_DNA"/>
</dbReference>
<feature type="domain" description="LysM" evidence="1">
    <location>
        <begin position="134"/>
        <end position="178"/>
    </location>
</feature>
<dbReference type="PANTHER" id="PTHR33734">
    <property type="entry name" value="LYSM DOMAIN-CONTAINING GPI-ANCHORED PROTEIN 2"/>
    <property type="match status" value="1"/>
</dbReference>
<evidence type="ECO:0000259" key="1">
    <source>
        <dbReference type="PROSITE" id="PS51782"/>
    </source>
</evidence>
<protein>
    <submittedName>
        <fullName evidence="2">Peptidoglycan-binding protein LysM</fullName>
    </submittedName>
</protein>
<dbReference type="PROSITE" id="PS51782">
    <property type="entry name" value="LYSM"/>
    <property type="match status" value="4"/>
</dbReference>